<dbReference type="RefSeq" id="WP_267675604.1">
    <property type="nucleotide sequence ID" value="NZ_CP113088.1"/>
</dbReference>
<evidence type="ECO:0000313" key="1">
    <source>
        <dbReference type="EMBL" id="WAC01055.1"/>
    </source>
</evidence>
<organism evidence="1 2">
    <name type="scientific">Lacinutrix neustonica</name>
    <dbReference type="NCBI Taxonomy" id="2980107"/>
    <lineage>
        <taxon>Bacteria</taxon>
        <taxon>Pseudomonadati</taxon>
        <taxon>Bacteroidota</taxon>
        <taxon>Flavobacteriia</taxon>
        <taxon>Flavobacteriales</taxon>
        <taxon>Flavobacteriaceae</taxon>
        <taxon>Lacinutrix</taxon>
    </lineage>
</organism>
<protein>
    <submittedName>
        <fullName evidence="1">Uncharacterized protein</fullName>
    </submittedName>
</protein>
<name>A0A9E8SFT0_9FLAO</name>
<dbReference type="Proteomes" id="UP001164705">
    <property type="component" value="Chromosome"/>
</dbReference>
<dbReference type="EMBL" id="CP113088">
    <property type="protein sequence ID" value="WAC01055.1"/>
    <property type="molecule type" value="Genomic_DNA"/>
</dbReference>
<dbReference type="KEGG" id="lnu:N7U66_12805"/>
<proteinExistence type="predicted"/>
<accession>A0A9E8SFT0</accession>
<reference evidence="1" key="1">
    <citation type="submission" date="2022-11" db="EMBL/GenBank/DDBJ databases">
        <title>Lacinutrix neustonica HL-RS19T sp. nov., isolated from the surface microlayer sample of brackish Lake Shihwa.</title>
        <authorList>
            <person name="Choi J.Y."/>
            <person name="Hwang C.Y."/>
        </authorList>
    </citation>
    <scope>NUCLEOTIDE SEQUENCE</scope>
    <source>
        <strain evidence="1">HL-RS19</strain>
    </source>
</reference>
<dbReference type="Gene3D" id="3.40.50.720">
    <property type="entry name" value="NAD(P)-binding Rossmann-like Domain"/>
    <property type="match status" value="1"/>
</dbReference>
<keyword evidence="2" id="KW-1185">Reference proteome</keyword>
<gene>
    <name evidence="1" type="ORF">N7U66_12805</name>
</gene>
<evidence type="ECO:0000313" key="2">
    <source>
        <dbReference type="Proteomes" id="UP001164705"/>
    </source>
</evidence>
<dbReference type="SUPFAM" id="SSF51735">
    <property type="entry name" value="NAD(P)-binding Rossmann-fold domains"/>
    <property type="match status" value="1"/>
</dbReference>
<sequence>MINKAEIKEGSNILVTSVTSYTSLFLLSMLKNYNCNVYGLSYSRNEIDSVKKQFPFIKDIITFKDKNFPKNVTFDAVLDPFADTYFPYLLLNKKLNYYCKYITCGFFNQSSEKKASDVEFKLSLILSHIIIYNVHLIGNCLGTTKDLKEGIDMLHKDNVLPMDSVFTENDDLNDFIIKSFNMDKNRFGKVSFKY</sequence>
<dbReference type="InterPro" id="IPR036291">
    <property type="entry name" value="NAD(P)-bd_dom_sf"/>
</dbReference>
<dbReference type="AlphaFoldDB" id="A0A9E8SFT0"/>